<proteinExistence type="predicted"/>
<dbReference type="PANTHER" id="PTHR46091:SF3">
    <property type="entry name" value="AMINE OXIDASE DOMAIN-CONTAINING PROTEIN"/>
    <property type="match status" value="1"/>
</dbReference>
<dbReference type="RefSeq" id="XP_014144452.1">
    <property type="nucleotide sequence ID" value="XM_014288977.1"/>
</dbReference>
<keyword evidence="2" id="KW-0732">Signal</keyword>
<reference evidence="6 7" key="1">
    <citation type="submission" date="2011-02" db="EMBL/GenBank/DDBJ databases">
        <title>The Genome Sequence of Sphaeroforma arctica JP610.</title>
        <authorList>
            <consortium name="The Broad Institute Genome Sequencing Platform"/>
            <person name="Russ C."/>
            <person name="Cuomo C."/>
            <person name="Young S.K."/>
            <person name="Zeng Q."/>
            <person name="Gargeya S."/>
            <person name="Alvarado L."/>
            <person name="Berlin A."/>
            <person name="Chapman S.B."/>
            <person name="Chen Z."/>
            <person name="Freedman E."/>
            <person name="Gellesch M."/>
            <person name="Goldberg J."/>
            <person name="Griggs A."/>
            <person name="Gujja S."/>
            <person name="Heilman E."/>
            <person name="Heiman D."/>
            <person name="Howarth C."/>
            <person name="Mehta T."/>
            <person name="Neiman D."/>
            <person name="Pearson M."/>
            <person name="Roberts A."/>
            <person name="Saif S."/>
            <person name="Shea T."/>
            <person name="Shenoy N."/>
            <person name="Sisk P."/>
            <person name="Stolte C."/>
            <person name="Sykes S."/>
            <person name="White J."/>
            <person name="Yandava C."/>
            <person name="Burger G."/>
            <person name="Gray M.W."/>
            <person name="Holland P.W.H."/>
            <person name="King N."/>
            <person name="Lang F.B.F."/>
            <person name="Roger A.J."/>
            <person name="Ruiz-Trillo I."/>
            <person name="Haas B."/>
            <person name="Nusbaum C."/>
            <person name="Birren B."/>
        </authorList>
    </citation>
    <scope>NUCLEOTIDE SEQUENCE [LARGE SCALE GENOMIC DNA]</scope>
    <source>
        <strain evidence="6 7">JP610</strain>
    </source>
</reference>
<keyword evidence="7" id="KW-1185">Reference proteome</keyword>
<evidence type="ECO:0000313" key="6">
    <source>
        <dbReference type="EMBL" id="KNC70550.1"/>
    </source>
</evidence>
<dbReference type="AlphaFoldDB" id="A0A0L0F1F0"/>
<evidence type="ECO:0000256" key="1">
    <source>
        <dbReference type="ARBA" id="ARBA00022630"/>
    </source>
</evidence>
<dbReference type="Proteomes" id="UP000054560">
    <property type="component" value="Unassembled WGS sequence"/>
</dbReference>
<dbReference type="OrthoDB" id="38045at2759"/>
<dbReference type="STRING" id="667725.A0A0L0F1F0"/>
<protein>
    <submittedName>
        <fullName evidence="6">Uncharacterized protein</fullName>
    </submittedName>
</protein>
<keyword evidence="3" id="KW-0274">FAD</keyword>
<feature type="non-terminal residue" evidence="6">
    <location>
        <position position="85"/>
    </location>
</feature>
<dbReference type="PANTHER" id="PTHR46091">
    <property type="entry name" value="BLR7054 PROTEIN"/>
    <property type="match status" value="1"/>
</dbReference>
<evidence type="ECO:0000256" key="2">
    <source>
        <dbReference type="ARBA" id="ARBA00022729"/>
    </source>
</evidence>
<dbReference type="EMBL" id="KQ250852">
    <property type="protein sequence ID" value="KNC70550.1"/>
    <property type="molecule type" value="Genomic_DNA"/>
</dbReference>
<gene>
    <name evidence="6" type="ORF">SARC_16920</name>
</gene>
<evidence type="ECO:0000256" key="5">
    <source>
        <dbReference type="ARBA" id="ARBA00023027"/>
    </source>
</evidence>
<dbReference type="InterPro" id="IPR052206">
    <property type="entry name" value="Retinol_saturase"/>
</dbReference>
<keyword evidence="4" id="KW-0521">NADP</keyword>
<name>A0A0L0F1F0_9EUKA</name>
<dbReference type="GeneID" id="25917424"/>
<evidence type="ECO:0000256" key="4">
    <source>
        <dbReference type="ARBA" id="ARBA00022857"/>
    </source>
</evidence>
<keyword evidence="1" id="KW-0285">Flavoprotein</keyword>
<evidence type="ECO:0000256" key="3">
    <source>
        <dbReference type="ARBA" id="ARBA00022827"/>
    </source>
</evidence>
<organism evidence="6 7">
    <name type="scientific">Sphaeroforma arctica JP610</name>
    <dbReference type="NCBI Taxonomy" id="667725"/>
    <lineage>
        <taxon>Eukaryota</taxon>
        <taxon>Ichthyosporea</taxon>
        <taxon>Ichthyophonida</taxon>
        <taxon>Sphaeroforma</taxon>
    </lineage>
</organism>
<accession>A0A0L0F1F0</accession>
<sequence length="85" mass="9498">MEVHPRQSCNFHLNSLTLSKQEQHDVLGGTTHTFVEEGRFEFGTGLHYVGGALARSKLLDALCDGQLEWAEMDPDYDHAELLDAP</sequence>
<keyword evidence="5" id="KW-0520">NAD</keyword>
<evidence type="ECO:0000313" key="7">
    <source>
        <dbReference type="Proteomes" id="UP000054560"/>
    </source>
</evidence>